<accession>A0A1M4SH81</accession>
<sequence length="39" mass="4642">MVHFIDAIPVFAWKSFQINVKITPNLAVLTFNAYFREHY</sequence>
<proteinExistence type="predicted"/>
<evidence type="ECO:0000313" key="2">
    <source>
        <dbReference type="Proteomes" id="UP000184480"/>
    </source>
</evidence>
<keyword evidence="2" id="KW-1185">Reference proteome</keyword>
<protein>
    <submittedName>
        <fullName evidence="1">Uncharacterized protein</fullName>
    </submittedName>
</protein>
<gene>
    <name evidence="1" type="ORF">SAMN05444362_10162</name>
</gene>
<dbReference type="EMBL" id="FQUC01000001">
    <property type="protein sequence ID" value="SHE31550.1"/>
    <property type="molecule type" value="Genomic_DNA"/>
</dbReference>
<dbReference type="STRING" id="1346286.SAMN05444362_10162"/>
<dbReference type="AlphaFoldDB" id="A0A1M4SH81"/>
<reference evidence="2" key="1">
    <citation type="submission" date="2016-11" db="EMBL/GenBank/DDBJ databases">
        <authorList>
            <person name="Varghese N."/>
            <person name="Submissions S."/>
        </authorList>
    </citation>
    <scope>NUCLEOTIDE SEQUENCE [LARGE SCALE GENOMIC DNA]</scope>
    <source>
        <strain evidence="2">DSM 27370</strain>
    </source>
</reference>
<dbReference type="Proteomes" id="UP000184480">
    <property type="component" value="Unassembled WGS sequence"/>
</dbReference>
<evidence type="ECO:0000313" key="1">
    <source>
        <dbReference type="EMBL" id="SHE31550.1"/>
    </source>
</evidence>
<name>A0A1M4SH81_9BACT</name>
<organism evidence="1 2">
    <name type="scientific">Dysgonomonas macrotermitis</name>
    <dbReference type="NCBI Taxonomy" id="1346286"/>
    <lineage>
        <taxon>Bacteria</taxon>
        <taxon>Pseudomonadati</taxon>
        <taxon>Bacteroidota</taxon>
        <taxon>Bacteroidia</taxon>
        <taxon>Bacteroidales</taxon>
        <taxon>Dysgonomonadaceae</taxon>
        <taxon>Dysgonomonas</taxon>
    </lineage>
</organism>